<reference evidence="2 3" key="1">
    <citation type="submission" date="2021-01" db="EMBL/GenBank/DDBJ databases">
        <title>Whole genome shotgun sequence of Catellatospora bangladeshensis NBRC 107357.</title>
        <authorList>
            <person name="Komaki H."/>
            <person name="Tamura T."/>
        </authorList>
    </citation>
    <scope>NUCLEOTIDE SEQUENCE [LARGE SCALE GENOMIC DNA]</scope>
    <source>
        <strain evidence="2 3">NBRC 107357</strain>
    </source>
</reference>
<protein>
    <submittedName>
        <fullName evidence="2">Uncharacterized protein</fullName>
    </submittedName>
</protein>
<dbReference type="RefSeq" id="WP_203752424.1">
    <property type="nucleotide sequence ID" value="NZ_BONF01000036.1"/>
</dbReference>
<feature type="region of interest" description="Disordered" evidence="1">
    <location>
        <begin position="50"/>
        <end position="83"/>
    </location>
</feature>
<dbReference type="EMBL" id="BONF01000036">
    <property type="protein sequence ID" value="GIF84319.1"/>
    <property type="molecule type" value="Genomic_DNA"/>
</dbReference>
<dbReference type="Proteomes" id="UP000601223">
    <property type="component" value="Unassembled WGS sequence"/>
</dbReference>
<evidence type="ECO:0000256" key="1">
    <source>
        <dbReference type="SAM" id="MobiDB-lite"/>
    </source>
</evidence>
<keyword evidence="3" id="KW-1185">Reference proteome</keyword>
<evidence type="ECO:0000313" key="2">
    <source>
        <dbReference type="EMBL" id="GIF84319.1"/>
    </source>
</evidence>
<proteinExistence type="predicted"/>
<comment type="caution">
    <text evidence="2">The sequence shown here is derived from an EMBL/GenBank/DDBJ whole genome shotgun (WGS) entry which is preliminary data.</text>
</comment>
<organism evidence="2 3">
    <name type="scientific">Catellatospora bangladeshensis</name>
    <dbReference type="NCBI Taxonomy" id="310355"/>
    <lineage>
        <taxon>Bacteria</taxon>
        <taxon>Bacillati</taxon>
        <taxon>Actinomycetota</taxon>
        <taxon>Actinomycetes</taxon>
        <taxon>Micromonosporales</taxon>
        <taxon>Micromonosporaceae</taxon>
        <taxon>Catellatospora</taxon>
    </lineage>
</organism>
<evidence type="ECO:0000313" key="3">
    <source>
        <dbReference type="Proteomes" id="UP000601223"/>
    </source>
</evidence>
<feature type="compositionally biased region" description="Basic and acidic residues" evidence="1">
    <location>
        <begin position="1"/>
        <end position="21"/>
    </location>
</feature>
<dbReference type="AlphaFoldDB" id="A0A8J3JV71"/>
<feature type="region of interest" description="Disordered" evidence="1">
    <location>
        <begin position="1"/>
        <end position="27"/>
    </location>
</feature>
<name>A0A8J3JV71_9ACTN</name>
<gene>
    <name evidence="2" type="ORF">Cba03nite_56680</name>
</gene>
<feature type="compositionally biased region" description="Basic and acidic residues" evidence="1">
    <location>
        <begin position="68"/>
        <end position="83"/>
    </location>
</feature>
<sequence>MTDTRDAVRPHGRPDPEHAGEAEPPPTREVLAELRERAAGLIAELTRLSSQVTHLQDKINSRRRARPRNADRPADGKEHVPST</sequence>
<accession>A0A8J3JV71</accession>